<name>T0FA66_9LEPT</name>
<dbReference type="STRING" id="1049789.LEP1GSC050_2341"/>
<dbReference type="NCBIfam" id="NF047809">
    <property type="entry name" value="LIC12806_lipo"/>
    <property type="match status" value="1"/>
</dbReference>
<gene>
    <name evidence="2" type="ORF">LEP1GSC050_2341</name>
</gene>
<organism evidence="2 3">
    <name type="scientific">Leptospira broomii serovar Hurstbridge str. 5399</name>
    <dbReference type="NCBI Taxonomy" id="1049789"/>
    <lineage>
        <taxon>Bacteria</taxon>
        <taxon>Pseudomonadati</taxon>
        <taxon>Spirochaetota</taxon>
        <taxon>Spirochaetia</taxon>
        <taxon>Leptospirales</taxon>
        <taxon>Leptospiraceae</taxon>
        <taxon>Leptospira</taxon>
    </lineage>
</organism>
<feature type="chain" id="PRO_5004562533" evidence="1">
    <location>
        <begin position="21"/>
        <end position="123"/>
    </location>
</feature>
<keyword evidence="3" id="KW-1185">Reference proteome</keyword>
<reference evidence="2" key="1">
    <citation type="submission" date="2013-05" db="EMBL/GenBank/DDBJ databases">
        <authorList>
            <person name="Harkins D.M."/>
            <person name="Durkin A.S."/>
            <person name="Brinkac L.M."/>
            <person name="Haft D.H."/>
            <person name="Selengut J.D."/>
            <person name="Sanka R."/>
            <person name="DePew J."/>
            <person name="Purushe J."/>
            <person name="Hartskeerl R.A."/>
            <person name="Ahmed A."/>
            <person name="van der Linden H."/>
            <person name="Goris M.G.A."/>
            <person name="Vinetz J.M."/>
            <person name="Sutton G.G."/>
            <person name="Nierman W.C."/>
            <person name="Fouts D.E."/>
        </authorList>
    </citation>
    <scope>NUCLEOTIDE SEQUENCE [LARGE SCALE GENOMIC DNA]</scope>
    <source>
        <strain evidence="2">5399</strain>
    </source>
</reference>
<keyword evidence="2" id="KW-0449">Lipoprotein</keyword>
<sequence>MKYNLLVLLCIFAFSCGVKPVPPPTGTFCDPLKKERECIILNFRNGKTVFGEKEYSLKSSSILNYSFTAVDITYEIEVLNENRVKIIGTDGSQKLFLRLKDKGERKREWARLWQVIKEGLGLK</sequence>
<evidence type="ECO:0000313" key="2">
    <source>
        <dbReference type="EMBL" id="EQA44442.1"/>
    </source>
</evidence>
<protein>
    <submittedName>
        <fullName evidence="2">Lipoprotein</fullName>
    </submittedName>
</protein>
<dbReference type="AlphaFoldDB" id="T0FA66"/>
<dbReference type="Proteomes" id="UP000015454">
    <property type="component" value="Unassembled WGS sequence"/>
</dbReference>
<comment type="caution">
    <text evidence="2">The sequence shown here is derived from an EMBL/GenBank/DDBJ whole genome shotgun (WGS) entry which is preliminary data.</text>
</comment>
<keyword evidence="1" id="KW-0732">Signal</keyword>
<dbReference type="EMBL" id="AHMO02000008">
    <property type="protein sequence ID" value="EQA44442.1"/>
    <property type="molecule type" value="Genomic_DNA"/>
</dbReference>
<dbReference type="PROSITE" id="PS51257">
    <property type="entry name" value="PROKAR_LIPOPROTEIN"/>
    <property type="match status" value="1"/>
</dbReference>
<feature type="signal peptide" evidence="1">
    <location>
        <begin position="1"/>
        <end position="20"/>
    </location>
</feature>
<dbReference type="OrthoDB" id="329207at2"/>
<evidence type="ECO:0000256" key="1">
    <source>
        <dbReference type="SAM" id="SignalP"/>
    </source>
</evidence>
<proteinExistence type="predicted"/>
<evidence type="ECO:0000313" key="3">
    <source>
        <dbReference type="Proteomes" id="UP000015454"/>
    </source>
</evidence>
<accession>T0FA66</accession>
<dbReference type="RefSeq" id="WP_010570605.1">
    <property type="nucleotide sequence ID" value="NZ_AHMO02000008.1"/>
</dbReference>